<accession>A0A699ZVH5</accession>
<gene>
    <name evidence="2" type="ORF">HaLaN_20178</name>
</gene>
<dbReference type="EMBL" id="BLLF01002096">
    <property type="protein sequence ID" value="GFH22674.1"/>
    <property type="molecule type" value="Genomic_DNA"/>
</dbReference>
<evidence type="ECO:0000256" key="1">
    <source>
        <dbReference type="SAM" id="MobiDB-lite"/>
    </source>
</evidence>
<comment type="caution">
    <text evidence="2">The sequence shown here is derived from an EMBL/GenBank/DDBJ whole genome shotgun (WGS) entry which is preliminary data.</text>
</comment>
<organism evidence="2 3">
    <name type="scientific">Haematococcus lacustris</name>
    <name type="common">Green alga</name>
    <name type="synonym">Haematococcus pluvialis</name>
    <dbReference type="NCBI Taxonomy" id="44745"/>
    <lineage>
        <taxon>Eukaryota</taxon>
        <taxon>Viridiplantae</taxon>
        <taxon>Chlorophyta</taxon>
        <taxon>core chlorophytes</taxon>
        <taxon>Chlorophyceae</taxon>
        <taxon>CS clade</taxon>
        <taxon>Chlamydomonadales</taxon>
        <taxon>Haematococcaceae</taxon>
        <taxon>Haematococcus</taxon>
    </lineage>
</organism>
<dbReference type="AlphaFoldDB" id="A0A699ZVH5"/>
<evidence type="ECO:0000313" key="3">
    <source>
        <dbReference type="Proteomes" id="UP000485058"/>
    </source>
</evidence>
<feature type="region of interest" description="Disordered" evidence="1">
    <location>
        <begin position="1"/>
        <end position="63"/>
    </location>
</feature>
<feature type="compositionally biased region" description="Basic and acidic residues" evidence="1">
    <location>
        <begin position="24"/>
        <end position="46"/>
    </location>
</feature>
<sequence length="63" mass="6525">MEDEGRKPGAAESLVVGSPGTGEADPRSDAEHMMAPEAALEHDKEQAAPVPDGHGSTTEARDK</sequence>
<reference evidence="2 3" key="1">
    <citation type="submission" date="2020-02" db="EMBL/GenBank/DDBJ databases">
        <title>Draft genome sequence of Haematococcus lacustris strain NIES-144.</title>
        <authorList>
            <person name="Morimoto D."/>
            <person name="Nakagawa S."/>
            <person name="Yoshida T."/>
            <person name="Sawayama S."/>
        </authorList>
    </citation>
    <scope>NUCLEOTIDE SEQUENCE [LARGE SCALE GENOMIC DNA]</scope>
    <source>
        <strain evidence="2 3">NIES-144</strain>
    </source>
</reference>
<proteinExistence type="predicted"/>
<protein>
    <submittedName>
        <fullName evidence="2">Uncharacterized protein</fullName>
    </submittedName>
</protein>
<dbReference type="Proteomes" id="UP000485058">
    <property type="component" value="Unassembled WGS sequence"/>
</dbReference>
<name>A0A699ZVH5_HAELA</name>
<keyword evidence="3" id="KW-1185">Reference proteome</keyword>
<evidence type="ECO:0000313" key="2">
    <source>
        <dbReference type="EMBL" id="GFH22674.1"/>
    </source>
</evidence>